<keyword evidence="1" id="KW-0812">Transmembrane</keyword>
<protein>
    <submittedName>
        <fullName evidence="3">Uncharacterized protein</fullName>
    </submittedName>
</protein>
<dbReference type="EMBL" id="QXGA01006921">
    <property type="protein sequence ID" value="KAE9061589.1"/>
    <property type="molecule type" value="Genomic_DNA"/>
</dbReference>
<evidence type="ECO:0000313" key="5">
    <source>
        <dbReference type="Proteomes" id="UP000433483"/>
    </source>
</evidence>
<keyword evidence="1" id="KW-1133">Transmembrane helix</keyword>
<gene>
    <name evidence="4" type="ORF">PF005_g31522</name>
    <name evidence="3" type="ORF">PF006_g31361</name>
    <name evidence="2" type="ORF">PF011_g30803</name>
</gene>
<dbReference type="EMBL" id="QXFW01006831">
    <property type="protein sequence ID" value="KAE8958352.1"/>
    <property type="molecule type" value="Genomic_DNA"/>
</dbReference>
<keyword evidence="5" id="KW-1185">Reference proteome</keyword>
<evidence type="ECO:0000313" key="7">
    <source>
        <dbReference type="Proteomes" id="UP000460718"/>
    </source>
</evidence>
<evidence type="ECO:0000313" key="6">
    <source>
        <dbReference type="Proteomes" id="UP000440732"/>
    </source>
</evidence>
<comment type="caution">
    <text evidence="3">The sequence shown here is derived from an EMBL/GenBank/DDBJ whole genome shotgun (WGS) entry which is preliminary data.</text>
</comment>
<reference evidence="5 6" key="1">
    <citation type="submission" date="2018-08" db="EMBL/GenBank/DDBJ databases">
        <title>Genomic investigation of the strawberry pathogen Phytophthora fragariae indicates pathogenicity is determined by transcriptional variation in three key races.</title>
        <authorList>
            <person name="Adams T.M."/>
            <person name="Armitage A.D."/>
            <person name="Sobczyk M.K."/>
            <person name="Bates H.J."/>
            <person name="Dunwell J.M."/>
            <person name="Nellist C.F."/>
            <person name="Harrison R.J."/>
        </authorList>
    </citation>
    <scope>NUCLEOTIDE SEQUENCE [LARGE SCALE GENOMIC DNA]</scope>
    <source>
        <strain evidence="4 5">NOV-27</strain>
        <strain evidence="3 6">NOV-5</strain>
        <strain evidence="2 7">SCRP245</strain>
    </source>
</reference>
<keyword evidence="1" id="KW-0472">Membrane</keyword>
<dbReference type="EMBL" id="QXGB01006488">
    <property type="protein sequence ID" value="KAE9160743.1"/>
    <property type="molecule type" value="Genomic_DNA"/>
</dbReference>
<feature type="transmembrane region" description="Helical" evidence="1">
    <location>
        <begin position="26"/>
        <end position="48"/>
    </location>
</feature>
<evidence type="ECO:0000313" key="4">
    <source>
        <dbReference type="EMBL" id="KAE9160743.1"/>
    </source>
</evidence>
<dbReference type="Proteomes" id="UP000433483">
    <property type="component" value="Unassembled WGS sequence"/>
</dbReference>
<dbReference type="Proteomes" id="UP000460718">
    <property type="component" value="Unassembled WGS sequence"/>
</dbReference>
<evidence type="ECO:0000313" key="3">
    <source>
        <dbReference type="EMBL" id="KAE9061589.1"/>
    </source>
</evidence>
<organism evidence="3 6">
    <name type="scientific">Phytophthora fragariae</name>
    <dbReference type="NCBI Taxonomy" id="53985"/>
    <lineage>
        <taxon>Eukaryota</taxon>
        <taxon>Sar</taxon>
        <taxon>Stramenopiles</taxon>
        <taxon>Oomycota</taxon>
        <taxon>Peronosporomycetes</taxon>
        <taxon>Peronosporales</taxon>
        <taxon>Peronosporaceae</taxon>
        <taxon>Phytophthora</taxon>
    </lineage>
</organism>
<dbReference type="AlphaFoldDB" id="A0A6A3PJ19"/>
<accession>A0A6A3PJ19</accession>
<evidence type="ECO:0000256" key="1">
    <source>
        <dbReference type="SAM" id="Phobius"/>
    </source>
</evidence>
<proteinExistence type="predicted"/>
<name>A0A6A3PJ19_9STRA</name>
<dbReference type="OrthoDB" id="10615682at2759"/>
<sequence length="51" mass="5673">MPSTTRSSAELVSSFFTLLGYMVEHIYQFSSWIPAFIVFMAVLIELAVSGP</sequence>
<dbReference type="Proteomes" id="UP000440732">
    <property type="component" value="Unassembled WGS sequence"/>
</dbReference>
<evidence type="ECO:0000313" key="2">
    <source>
        <dbReference type="EMBL" id="KAE8958352.1"/>
    </source>
</evidence>